<dbReference type="SUPFAM" id="SSF159127">
    <property type="entry name" value="HupF/HypC-like"/>
    <property type="match status" value="1"/>
</dbReference>
<proteinExistence type="inferred from homology"/>
<evidence type="ECO:0008006" key="4">
    <source>
        <dbReference type="Google" id="ProtNLM"/>
    </source>
</evidence>
<sequence>MSENDHTPRSRIMFDACWVPDGEGRCITCSDEALKVRVVAVDAGSGTARVAVTPTHIEEIDISLLDQVGPGDLVLVHAGVALERCPSADEEEDSYA</sequence>
<dbReference type="Pfam" id="PF01455">
    <property type="entry name" value="HupF_HypC"/>
    <property type="match status" value="1"/>
</dbReference>
<keyword evidence="3" id="KW-1185">Reference proteome</keyword>
<accession>A0ABQ3VDJ5</accession>
<evidence type="ECO:0000256" key="1">
    <source>
        <dbReference type="ARBA" id="ARBA00006018"/>
    </source>
</evidence>
<dbReference type="RefSeq" id="WP_201361503.1">
    <property type="nucleotide sequence ID" value="NZ_BNJJ01000004.1"/>
</dbReference>
<protein>
    <recommendedName>
        <fullName evidence="4">Hydrogenase assembly protein HupF</fullName>
    </recommendedName>
</protein>
<dbReference type="EMBL" id="BNJJ01000004">
    <property type="protein sequence ID" value="GHO83865.1"/>
    <property type="molecule type" value="Genomic_DNA"/>
</dbReference>
<organism evidence="2 3">
    <name type="scientific">Dictyobacter formicarum</name>
    <dbReference type="NCBI Taxonomy" id="2778368"/>
    <lineage>
        <taxon>Bacteria</taxon>
        <taxon>Bacillati</taxon>
        <taxon>Chloroflexota</taxon>
        <taxon>Ktedonobacteria</taxon>
        <taxon>Ktedonobacterales</taxon>
        <taxon>Dictyobacteraceae</taxon>
        <taxon>Dictyobacter</taxon>
    </lineage>
</organism>
<gene>
    <name evidence="2" type="ORF">KSZ_18710</name>
</gene>
<evidence type="ECO:0000313" key="3">
    <source>
        <dbReference type="Proteomes" id="UP000635565"/>
    </source>
</evidence>
<comment type="caution">
    <text evidence="2">The sequence shown here is derived from an EMBL/GenBank/DDBJ whole genome shotgun (WGS) entry which is preliminary data.</text>
</comment>
<evidence type="ECO:0000313" key="2">
    <source>
        <dbReference type="EMBL" id="GHO83865.1"/>
    </source>
</evidence>
<dbReference type="Gene3D" id="2.30.30.140">
    <property type="match status" value="1"/>
</dbReference>
<dbReference type="InterPro" id="IPR001109">
    <property type="entry name" value="Hydrogenase_HupF/HypC"/>
</dbReference>
<reference evidence="2 3" key="1">
    <citation type="journal article" date="2021" name="Int. J. Syst. Evol. Microbiol.">
        <title>Reticulibacter mediterranei gen. nov., sp. nov., within the new family Reticulibacteraceae fam. nov., and Ktedonospora formicarum gen. nov., sp. nov., Ktedonobacter robiniae sp. nov., Dictyobacter formicarum sp. nov. and Dictyobacter arantiisoli sp. nov., belonging to the class Ktedonobacteria.</title>
        <authorList>
            <person name="Yabe S."/>
            <person name="Zheng Y."/>
            <person name="Wang C.M."/>
            <person name="Sakai Y."/>
            <person name="Abe K."/>
            <person name="Yokota A."/>
            <person name="Donadio S."/>
            <person name="Cavaletti L."/>
            <person name="Monciardini P."/>
        </authorList>
    </citation>
    <scope>NUCLEOTIDE SEQUENCE [LARGE SCALE GENOMIC DNA]</scope>
    <source>
        <strain evidence="2 3">SOSP1-9</strain>
    </source>
</reference>
<dbReference type="Proteomes" id="UP000635565">
    <property type="component" value="Unassembled WGS sequence"/>
</dbReference>
<comment type="similarity">
    <text evidence="1">Belongs to the HupF/HypC family.</text>
</comment>
<name>A0ABQ3VDJ5_9CHLR</name>